<dbReference type="Pfam" id="PF13306">
    <property type="entry name" value="LRR_5"/>
    <property type="match status" value="2"/>
</dbReference>
<dbReference type="AlphaFoldDB" id="A0A9P0J5C7"/>
<dbReference type="Gene3D" id="3.80.10.10">
    <property type="entry name" value="Ribonuclease Inhibitor"/>
    <property type="match status" value="2"/>
</dbReference>
<dbReference type="PANTHER" id="PTHR45712">
    <property type="entry name" value="AGAP008170-PA"/>
    <property type="match status" value="1"/>
</dbReference>
<dbReference type="InterPro" id="IPR032675">
    <property type="entry name" value="LRR_dom_sf"/>
</dbReference>
<dbReference type="PANTHER" id="PTHR45712:SF1">
    <property type="entry name" value="NEPHROCAN"/>
    <property type="match status" value="1"/>
</dbReference>
<evidence type="ECO:0000256" key="1">
    <source>
        <dbReference type="ARBA" id="ARBA00022614"/>
    </source>
</evidence>
<dbReference type="InterPro" id="IPR050333">
    <property type="entry name" value="SLRP"/>
</dbReference>
<name>A0A9P0J5C7_9DIPT</name>
<gene>
    <name evidence="3" type="ORF">CHIRRI_LOCUS11641</name>
</gene>
<sequence length="427" mass="47104">MKKFLSQNLSDPDKWPECNTVPNLENFVLYNSSLTYIVTDSFANCASLKLIYIAKTYVKNLPAGFAQTCSNLNSFGLMESMVETVDADAFRGLSNLNMISMPNNKISCIPATLFQPTPNLASIGFEMNLITGLDSMIIKGLKALNNFNFYNNQIQSLPQFDLTDVGIFHGLILGFYNNPINAINPNLLSFFSSRPKNITDSIYVQGTTCIQDQAFTSISTNDYQNAGSKLQTCYNNWQPSMATPPICPLSSTVTTVPPTSLATTIAPPTSGTCPSDKVCRYFLDQYNRYTCILDGVDSLLTSIAGNHLITFDDLTVRRVVFTNSFLSRIPPILFQKFPNLEYLTASNSSMSSINTKTFGTTCGNLKFFDASYNDITSVDGASFKSCSKIEVVDLTGNQFSSIDGQLFINNPTLKNIYINRPPSMVLL</sequence>
<proteinExistence type="predicted"/>
<reference evidence="3" key="1">
    <citation type="submission" date="2022-01" db="EMBL/GenBank/DDBJ databases">
        <authorList>
            <person name="King R."/>
        </authorList>
    </citation>
    <scope>NUCLEOTIDE SEQUENCE</scope>
</reference>
<evidence type="ECO:0000313" key="3">
    <source>
        <dbReference type="EMBL" id="CAH1729535.1"/>
    </source>
</evidence>
<dbReference type="OrthoDB" id="194611at2759"/>
<dbReference type="InterPro" id="IPR026906">
    <property type="entry name" value="LRR_5"/>
</dbReference>
<keyword evidence="1" id="KW-0433">Leucine-rich repeat</keyword>
<dbReference type="SUPFAM" id="SSF52058">
    <property type="entry name" value="L domain-like"/>
    <property type="match status" value="1"/>
</dbReference>
<keyword evidence="4" id="KW-1185">Reference proteome</keyword>
<dbReference type="EMBL" id="OU895879">
    <property type="protein sequence ID" value="CAH1729535.1"/>
    <property type="molecule type" value="Genomic_DNA"/>
</dbReference>
<reference evidence="3" key="2">
    <citation type="submission" date="2022-10" db="EMBL/GenBank/DDBJ databases">
        <authorList>
            <consortium name="ENA_rothamsted_submissions"/>
            <consortium name="culmorum"/>
            <person name="King R."/>
        </authorList>
    </citation>
    <scope>NUCLEOTIDE SEQUENCE</scope>
</reference>
<accession>A0A9P0J5C7</accession>
<protein>
    <submittedName>
        <fullName evidence="3">Uncharacterized protein</fullName>
    </submittedName>
</protein>
<evidence type="ECO:0000313" key="4">
    <source>
        <dbReference type="Proteomes" id="UP001153620"/>
    </source>
</evidence>
<keyword evidence="2" id="KW-0677">Repeat</keyword>
<evidence type="ECO:0000256" key="2">
    <source>
        <dbReference type="ARBA" id="ARBA00022737"/>
    </source>
</evidence>
<dbReference type="GO" id="GO:0005615">
    <property type="term" value="C:extracellular space"/>
    <property type="evidence" value="ECO:0007669"/>
    <property type="project" value="TreeGrafter"/>
</dbReference>
<dbReference type="Proteomes" id="UP001153620">
    <property type="component" value="Chromosome 3"/>
</dbReference>
<organism evidence="3 4">
    <name type="scientific">Chironomus riparius</name>
    <dbReference type="NCBI Taxonomy" id="315576"/>
    <lineage>
        <taxon>Eukaryota</taxon>
        <taxon>Metazoa</taxon>
        <taxon>Ecdysozoa</taxon>
        <taxon>Arthropoda</taxon>
        <taxon>Hexapoda</taxon>
        <taxon>Insecta</taxon>
        <taxon>Pterygota</taxon>
        <taxon>Neoptera</taxon>
        <taxon>Endopterygota</taxon>
        <taxon>Diptera</taxon>
        <taxon>Nematocera</taxon>
        <taxon>Chironomoidea</taxon>
        <taxon>Chironomidae</taxon>
        <taxon>Chironominae</taxon>
        <taxon>Chironomus</taxon>
    </lineage>
</organism>